<feature type="domain" description="Thiamine phosphate synthase/TenI" evidence="13">
    <location>
        <begin position="8"/>
        <end position="196"/>
    </location>
</feature>
<evidence type="ECO:0000256" key="3">
    <source>
        <dbReference type="ARBA" id="ARBA00022679"/>
    </source>
</evidence>
<dbReference type="PANTHER" id="PTHR20857:SF15">
    <property type="entry name" value="THIAMINE-PHOSPHATE SYNTHASE"/>
    <property type="match status" value="1"/>
</dbReference>
<dbReference type="InterPro" id="IPR013785">
    <property type="entry name" value="Aldolase_TIM"/>
</dbReference>
<name>A0A7Z0A8V1_9MICO</name>
<feature type="binding site" evidence="10">
    <location>
        <position position="113"/>
    </location>
    <ligand>
        <name>4-amino-2-methyl-5-(diphosphooxymethyl)pyrimidine</name>
        <dbReference type="ChEBI" id="CHEBI:57841"/>
    </ligand>
</feature>
<feature type="binding site" evidence="10">
    <location>
        <position position="145"/>
    </location>
    <ligand>
        <name>4-amino-2-methyl-5-(diphosphooxymethyl)pyrimidine</name>
        <dbReference type="ChEBI" id="CHEBI:57841"/>
    </ligand>
</feature>
<evidence type="ECO:0000313" key="15">
    <source>
        <dbReference type="Proteomes" id="UP000539111"/>
    </source>
</evidence>
<comment type="catalytic activity">
    <reaction evidence="8 10 11">
        <text>2-(2-carboxy-4-methylthiazol-5-yl)ethyl phosphate + 4-amino-2-methyl-5-(diphosphooxymethyl)pyrimidine + 2 H(+) = thiamine phosphate + CO2 + diphosphate</text>
        <dbReference type="Rhea" id="RHEA:47848"/>
        <dbReference type="ChEBI" id="CHEBI:15378"/>
        <dbReference type="ChEBI" id="CHEBI:16526"/>
        <dbReference type="ChEBI" id="CHEBI:33019"/>
        <dbReference type="ChEBI" id="CHEBI:37575"/>
        <dbReference type="ChEBI" id="CHEBI:57841"/>
        <dbReference type="ChEBI" id="CHEBI:62890"/>
        <dbReference type="EC" id="2.5.1.3"/>
    </reaction>
</comment>
<reference evidence="14 15" key="1">
    <citation type="submission" date="2020-07" db="EMBL/GenBank/DDBJ databases">
        <title>Sequencing the genomes of 1000 actinobacteria strains.</title>
        <authorList>
            <person name="Klenk H.-P."/>
        </authorList>
    </citation>
    <scope>NUCLEOTIDE SEQUENCE [LARGE SCALE GENOMIC DNA]</scope>
    <source>
        <strain evidence="14 15">DSM 26341</strain>
    </source>
</reference>
<dbReference type="HAMAP" id="MF_00097">
    <property type="entry name" value="TMP_synthase"/>
    <property type="match status" value="1"/>
</dbReference>
<dbReference type="InterPro" id="IPR036206">
    <property type="entry name" value="ThiamineP_synth_sf"/>
</dbReference>
<comment type="caution">
    <text evidence="14">The sequence shown here is derived from an EMBL/GenBank/DDBJ whole genome shotgun (WGS) entry which is preliminary data.</text>
</comment>
<keyword evidence="5 10" id="KW-0460">Magnesium</keyword>
<feature type="binding site" evidence="10">
    <location>
        <position position="70"/>
    </location>
    <ligand>
        <name>Mg(2+)</name>
        <dbReference type="ChEBI" id="CHEBI:18420"/>
    </ligand>
</feature>
<dbReference type="GO" id="GO:0000287">
    <property type="term" value="F:magnesium ion binding"/>
    <property type="evidence" value="ECO:0007669"/>
    <property type="project" value="UniProtKB-UniRule"/>
</dbReference>
<keyword evidence="6 10" id="KW-0784">Thiamine biosynthesis</keyword>
<gene>
    <name evidence="10" type="primary">thiE</name>
    <name evidence="14" type="ORF">BJY26_000067</name>
</gene>
<comment type="catalytic activity">
    <reaction evidence="9 10 11">
        <text>2-[(2R,5Z)-2-carboxy-4-methylthiazol-5(2H)-ylidene]ethyl phosphate + 4-amino-2-methyl-5-(diphosphooxymethyl)pyrimidine + 2 H(+) = thiamine phosphate + CO2 + diphosphate</text>
        <dbReference type="Rhea" id="RHEA:47844"/>
        <dbReference type="ChEBI" id="CHEBI:15378"/>
        <dbReference type="ChEBI" id="CHEBI:16526"/>
        <dbReference type="ChEBI" id="CHEBI:33019"/>
        <dbReference type="ChEBI" id="CHEBI:37575"/>
        <dbReference type="ChEBI" id="CHEBI:57841"/>
        <dbReference type="ChEBI" id="CHEBI:62899"/>
        <dbReference type="EC" id="2.5.1.3"/>
    </reaction>
</comment>
<dbReference type="RefSeq" id="WP_179424698.1">
    <property type="nucleotide sequence ID" value="NZ_JACBZP010000001.1"/>
</dbReference>
<evidence type="ECO:0000256" key="9">
    <source>
        <dbReference type="ARBA" id="ARBA00047883"/>
    </source>
</evidence>
<evidence type="ECO:0000256" key="11">
    <source>
        <dbReference type="RuleBase" id="RU003826"/>
    </source>
</evidence>
<dbReference type="GO" id="GO:0009229">
    <property type="term" value="P:thiamine diphosphate biosynthetic process"/>
    <property type="evidence" value="ECO:0007669"/>
    <property type="project" value="UniProtKB-UniRule"/>
</dbReference>
<keyword evidence="4 10" id="KW-0479">Metal-binding</keyword>
<dbReference type="GO" id="GO:0005737">
    <property type="term" value="C:cytoplasm"/>
    <property type="evidence" value="ECO:0007669"/>
    <property type="project" value="TreeGrafter"/>
</dbReference>
<evidence type="ECO:0000256" key="8">
    <source>
        <dbReference type="ARBA" id="ARBA00047851"/>
    </source>
</evidence>
<protein>
    <recommendedName>
        <fullName evidence="10">Thiamine-phosphate synthase</fullName>
        <shortName evidence="10">TP synthase</shortName>
        <shortName evidence="10">TPS</shortName>
        <ecNumber evidence="10">2.5.1.3</ecNumber>
    </recommendedName>
    <alternativeName>
        <fullName evidence="10">Thiamine-phosphate pyrophosphorylase</fullName>
        <shortName evidence="10">TMP pyrophosphorylase</shortName>
        <shortName evidence="10">TMP-PPase</shortName>
    </alternativeName>
</protein>
<evidence type="ECO:0000256" key="5">
    <source>
        <dbReference type="ARBA" id="ARBA00022842"/>
    </source>
</evidence>
<dbReference type="EMBL" id="JACBZP010000001">
    <property type="protein sequence ID" value="NYI65761.1"/>
    <property type="molecule type" value="Genomic_DNA"/>
</dbReference>
<feature type="binding site" evidence="10">
    <location>
        <position position="94"/>
    </location>
    <ligand>
        <name>Mg(2+)</name>
        <dbReference type="ChEBI" id="CHEBI:18420"/>
    </ligand>
</feature>
<evidence type="ECO:0000256" key="1">
    <source>
        <dbReference type="ARBA" id="ARBA00003814"/>
    </source>
</evidence>
<evidence type="ECO:0000313" key="14">
    <source>
        <dbReference type="EMBL" id="NYI65761.1"/>
    </source>
</evidence>
<feature type="binding site" evidence="10">
    <location>
        <position position="173"/>
    </location>
    <ligand>
        <name>2-[(2R,5Z)-2-carboxy-4-methylthiazol-5(2H)-ylidene]ethyl phosphate</name>
        <dbReference type="ChEBI" id="CHEBI:62899"/>
    </ligand>
</feature>
<evidence type="ECO:0000256" key="4">
    <source>
        <dbReference type="ARBA" id="ARBA00022723"/>
    </source>
</evidence>
<feature type="binding site" evidence="10">
    <location>
        <begin position="38"/>
        <end position="42"/>
    </location>
    <ligand>
        <name>4-amino-2-methyl-5-(diphosphooxymethyl)pyrimidine</name>
        <dbReference type="ChEBI" id="CHEBI:57841"/>
    </ligand>
</feature>
<dbReference type="InterPro" id="IPR022998">
    <property type="entry name" value="ThiamineP_synth_TenI"/>
</dbReference>
<dbReference type="Proteomes" id="UP000539111">
    <property type="component" value="Unassembled WGS sequence"/>
</dbReference>
<dbReference type="UniPathway" id="UPA00060">
    <property type="reaction ID" value="UER00141"/>
</dbReference>
<comment type="cofactor">
    <cofactor evidence="10">
        <name>Mg(2+)</name>
        <dbReference type="ChEBI" id="CHEBI:18420"/>
    </cofactor>
    <text evidence="10">Binds 1 Mg(2+) ion per subunit.</text>
</comment>
<evidence type="ECO:0000259" key="13">
    <source>
        <dbReference type="Pfam" id="PF02581"/>
    </source>
</evidence>
<dbReference type="SUPFAM" id="SSF51391">
    <property type="entry name" value="Thiamin phosphate synthase"/>
    <property type="match status" value="1"/>
</dbReference>
<feature type="binding site" evidence="10">
    <location>
        <position position="69"/>
    </location>
    <ligand>
        <name>4-amino-2-methyl-5-(diphosphooxymethyl)pyrimidine</name>
        <dbReference type="ChEBI" id="CHEBI:57841"/>
    </ligand>
</feature>
<feature type="binding site" evidence="10">
    <location>
        <begin position="193"/>
        <end position="194"/>
    </location>
    <ligand>
        <name>2-[(2R,5Z)-2-carboxy-4-methylthiazol-5(2H)-ylidene]ethyl phosphate</name>
        <dbReference type="ChEBI" id="CHEBI:62899"/>
    </ligand>
</feature>
<keyword evidence="3 10" id="KW-0808">Transferase</keyword>
<dbReference type="GO" id="GO:0004789">
    <property type="term" value="F:thiamine-phosphate diphosphorylase activity"/>
    <property type="evidence" value="ECO:0007669"/>
    <property type="project" value="UniProtKB-UniRule"/>
</dbReference>
<dbReference type="Pfam" id="PF02581">
    <property type="entry name" value="TMP-TENI"/>
    <property type="match status" value="1"/>
</dbReference>
<comment type="catalytic activity">
    <reaction evidence="7 10 11">
        <text>4-methyl-5-(2-phosphooxyethyl)-thiazole + 4-amino-2-methyl-5-(diphosphooxymethyl)pyrimidine + H(+) = thiamine phosphate + diphosphate</text>
        <dbReference type="Rhea" id="RHEA:22328"/>
        <dbReference type="ChEBI" id="CHEBI:15378"/>
        <dbReference type="ChEBI" id="CHEBI:33019"/>
        <dbReference type="ChEBI" id="CHEBI:37575"/>
        <dbReference type="ChEBI" id="CHEBI:57841"/>
        <dbReference type="ChEBI" id="CHEBI:58296"/>
        <dbReference type="EC" id="2.5.1.3"/>
    </reaction>
</comment>
<evidence type="ECO:0000256" key="7">
    <source>
        <dbReference type="ARBA" id="ARBA00047334"/>
    </source>
</evidence>
<comment type="pathway">
    <text evidence="2 10 12">Cofactor biosynthesis; thiamine diphosphate biosynthesis; thiamine phosphate from 4-amino-2-methyl-5-diphosphomethylpyrimidine and 4-methyl-5-(2-phosphoethyl)-thiazole: step 1/1.</text>
</comment>
<organism evidence="14 15">
    <name type="scientific">Spelaeicoccus albus</name>
    <dbReference type="NCBI Taxonomy" id="1280376"/>
    <lineage>
        <taxon>Bacteria</taxon>
        <taxon>Bacillati</taxon>
        <taxon>Actinomycetota</taxon>
        <taxon>Actinomycetes</taxon>
        <taxon>Micrococcales</taxon>
        <taxon>Brevibacteriaceae</taxon>
        <taxon>Spelaeicoccus</taxon>
    </lineage>
</organism>
<proteinExistence type="inferred from homology"/>
<feature type="binding site" evidence="10">
    <location>
        <begin position="142"/>
        <end position="144"/>
    </location>
    <ligand>
        <name>2-[(2R,5Z)-2-carboxy-4-methylthiazol-5(2H)-ylidene]ethyl phosphate</name>
        <dbReference type="ChEBI" id="CHEBI:62899"/>
    </ligand>
</feature>
<dbReference type="EC" id="2.5.1.3" evidence="10"/>
<evidence type="ECO:0000256" key="12">
    <source>
        <dbReference type="RuleBase" id="RU004253"/>
    </source>
</evidence>
<evidence type="ECO:0000256" key="2">
    <source>
        <dbReference type="ARBA" id="ARBA00005165"/>
    </source>
</evidence>
<dbReference type="CDD" id="cd00564">
    <property type="entry name" value="TMP_TenI"/>
    <property type="match status" value="1"/>
</dbReference>
<evidence type="ECO:0000256" key="6">
    <source>
        <dbReference type="ARBA" id="ARBA00022977"/>
    </source>
</evidence>
<dbReference type="InterPro" id="IPR034291">
    <property type="entry name" value="TMP_synthase"/>
</dbReference>
<dbReference type="AlphaFoldDB" id="A0A7Z0A8V1"/>
<dbReference type="GO" id="GO:0009228">
    <property type="term" value="P:thiamine biosynthetic process"/>
    <property type="evidence" value="ECO:0007669"/>
    <property type="project" value="UniProtKB-KW"/>
</dbReference>
<sequence>MTAAGSGIYLVTDAGQCGRRGVVATVGAAIDGGVRTIQVRNKSAGGRELFDEVTAVADAAGDRAFVLVDDRVDVYLAARAAGAAVHGVHVGQDDLPVELVREIVGPQAVVGLTANSDAHAAAALRMPPGTVDYLGVGAIRATSTKPDHPTPLGVAGFARFAATASLPCVAIGGIGRADVPALKQAGAAGVAVVSAICASTDPERAARDLVTGWAS</sequence>
<dbReference type="PANTHER" id="PTHR20857">
    <property type="entry name" value="THIAMINE-PHOSPHATE PYROPHOSPHORYLASE"/>
    <property type="match status" value="1"/>
</dbReference>
<keyword evidence="15" id="KW-1185">Reference proteome</keyword>
<dbReference type="NCBIfam" id="TIGR00693">
    <property type="entry name" value="thiE"/>
    <property type="match status" value="1"/>
</dbReference>
<evidence type="ECO:0000256" key="10">
    <source>
        <dbReference type="HAMAP-Rule" id="MF_00097"/>
    </source>
</evidence>
<dbReference type="Gene3D" id="3.20.20.70">
    <property type="entry name" value="Aldolase class I"/>
    <property type="match status" value="1"/>
</dbReference>
<comment type="similarity">
    <text evidence="10 11">Belongs to the thiamine-phosphate synthase family.</text>
</comment>
<comment type="function">
    <text evidence="1 10">Condenses 4-methyl-5-(beta-hydroxyethyl)thiazole monophosphate (THZ-P) and 2-methyl-4-amino-5-hydroxymethyl pyrimidine pyrophosphate (HMP-PP) to form thiamine monophosphate (TMP).</text>
</comment>
<accession>A0A7Z0A8V1</accession>